<accession>A0ABQ7JIK1</accession>
<feature type="region of interest" description="Disordered" evidence="1">
    <location>
        <begin position="33"/>
        <end position="62"/>
    </location>
</feature>
<comment type="caution">
    <text evidence="2">The sequence shown here is derived from an EMBL/GenBank/DDBJ whole genome shotgun (WGS) entry which is preliminary data.</text>
</comment>
<dbReference type="EMBL" id="JAAAIM010001940">
    <property type="protein sequence ID" value="KAG0274882.1"/>
    <property type="molecule type" value="Genomic_DNA"/>
</dbReference>
<organism evidence="2 3">
    <name type="scientific">Linnemannia gamsii</name>
    <dbReference type="NCBI Taxonomy" id="64522"/>
    <lineage>
        <taxon>Eukaryota</taxon>
        <taxon>Fungi</taxon>
        <taxon>Fungi incertae sedis</taxon>
        <taxon>Mucoromycota</taxon>
        <taxon>Mortierellomycotina</taxon>
        <taxon>Mortierellomycetes</taxon>
        <taxon>Mortierellales</taxon>
        <taxon>Mortierellaceae</taxon>
        <taxon>Linnemannia</taxon>
    </lineage>
</organism>
<evidence type="ECO:0000313" key="2">
    <source>
        <dbReference type="EMBL" id="KAG0274882.1"/>
    </source>
</evidence>
<evidence type="ECO:0000256" key="1">
    <source>
        <dbReference type="SAM" id="MobiDB-lite"/>
    </source>
</evidence>
<feature type="region of interest" description="Disordered" evidence="1">
    <location>
        <begin position="446"/>
        <end position="473"/>
    </location>
</feature>
<feature type="region of interest" description="Disordered" evidence="1">
    <location>
        <begin position="796"/>
        <end position="815"/>
    </location>
</feature>
<gene>
    <name evidence="2" type="ORF">BGZ96_004059</name>
</gene>
<feature type="compositionally biased region" description="Acidic residues" evidence="1">
    <location>
        <begin position="163"/>
        <end position="201"/>
    </location>
</feature>
<dbReference type="Proteomes" id="UP001194696">
    <property type="component" value="Unassembled WGS sequence"/>
</dbReference>
<feature type="compositionally biased region" description="Gly residues" evidence="1">
    <location>
        <begin position="265"/>
        <end position="276"/>
    </location>
</feature>
<feature type="compositionally biased region" description="Pro residues" evidence="1">
    <location>
        <begin position="34"/>
        <end position="46"/>
    </location>
</feature>
<reference evidence="2 3" key="1">
    <citation type="journal article" date="2020" name="Fungal Divers.">
        <title>Resolving the Mortierellaceae phylogeny through synthesis of multi-gene phylogenetics and phylogenomics.</title>
        <authorList>
            <person name="Vandepol N."/>
            <person name="Liber J."/>
            <person name="Desiro A."/>
            <person name="Na H."/>
            <person name="Kennedy M."/>
            <person name="Barry K."/>
            <person name="Grigoriev I.V."/>
            <person name="Miller A.N."/>
            <person name="O'Donnell K."/>
            <person name="Stajich J.E."/>
            <person name="Bonito G."/>
        </authorList>
    </citation>
    <scope>NUCLEOTIDE SEQUENCE [LARGE SCALE GENOMIC DNA]</scope>
    <source>
        <strain evidence="2 3">AD045</strain>
    </source>
</reference>
<name>A0ABQ7JIK1_9FUNG</name>
<feature type="region of interest" description="Disordered" evidence="1">
    <location>
        <begin position="223"/>
        <end position="276"/>
    </location>
</feature>
<protein>
    <submittedName>
        <fullName evidence="2">Uncharacterized protein</fullName>
    </submittedName>
</protein>
<sequence length="894" mass="100053">MEEKVEEHDEYWLYFLCDFMMPDSTMPQLHVCSPPLPPSPTTPPQTQPVHQRGYPKYSDHPSHFSPTAGTRAAITTYPGGYQLRDLEAFLTLNALPMLSLLFLVDQASGPDNSPEWTDRIRGGIRFLAEKCKEDLVDIFEEDTQVSPSPEMDSEGGRSGYPQDDVDQDNDRYEDDEDWDRESAEEEEEEEEEREGDGDEEAEGGLMKLWESDFLDPWRVAGKAAPTTSSRSSISSVDGIDFGRLDLNHHSHTPEQQRQEPPSGSTGAGASEGGRGGGEGAMILGADVLCQVNHPFIPGGILWLCEAHNEMLCKGMAAEKLRQFIYAKKGHCIPMEKSAEIQFREREDARVFYRMLDEYKCVIKLKIGLDFDVLEGGVTEEDLWELCWAIHCSTVRDLTVDCGGGGGGASFRPMLGMMCRMGFVSLTVENFDGSFLSPNELLFTHNTSRRSSRSSSASNQTNVEVEGSPSPSSVASQQQHFSLVDFRASPAIMPLPDNMQLKKLAFRHWTRVPDRKAIVNLIRVLPNLAELETMTDSVEMLCQAIQDELQVQAHTDTSRNTYHPLSHLNLLEVGPYGSDVEFTLSKPSGPEGNIKILGTHWKTNQSPRGLRLLQTPIGLETLEFTQCVRLWEMGPELQRIVGCNFSTLRKVEIVCTTEWMADLKQRGLVHVLIRDRAGHVLESTNVEQYDQTILDLGQYDETFRPQLELQSQIASRLRISPGFVDLQQLHLLSQDVGVVARRAQMEGLPFSLKELVVCLTRRTFGDVAFLEAIWNMLGQLQGLQSLTIQMYNDGSTFSSSNKAPGGRQGKEQGQDEMPQRLLEALRRVGKIEVGSYWNERFERWMQELLVQQVLPIRTGVAFPPGLPVQGGFVFGATEDIVWVEDALLAGGDEGR</sequence>
<proteinExistence type="predicted"/>
<evidence type="ECO:0000313" key="3">
    <source>
        <dbReference type="Proteomes" id="UP001194696"/>
    </source>
</evidence>
<feature type="region of interest" description="Disordered" evidence="1">
    <location>
        <begin position="139"/>
        <end position="201"/>
    </location>
</feature>
<feature type="compositionally biased region" description="Basic and acidic residues" evidence="1">
    <location>
        <begin position="240"/>
        <end position="257"/>
    </location>
</feature>
<keyword evidence="3" id="KW-1185">Reference proteome</keyword>
<feature type="non-terminal residue" evidence="2">
    <location>
        <position position="894"/>
    </location>
</feature>